<dbReference type="SUPFAM" id="SSF51905">
    <property type="entry name" value="FAD/NAD(P)-binding domain"/>
    <property type="match status" value="1"/>
</dbReference>
<reference evidence="1 2" key="1">
    <citation type="submission" date="2013-09" db="EMBL/GenBank/DDBJ databases">
        <title>Genome sequencing of Arenimonas oryziterrae.</title>
        <authorList>
            <person name="Chen F."/>
            <person name="Wang G."/>
        </authorList>
    </citation>
    <scope>NUCLEOTIDE SEQUENCE [LARGE SCALE GENOMIC DNA]</scope>
    <source>
        <strain evidence="1 2">YC6267</strain>
    </source>
</reference>
<dbReference type="InterPro" id="IPR036188">
    <property type="entry name" value="FAD/NAD-bd_sf"/>
</dbReference>
<name>A0A091APU1_9GAMM</name>
<evidence type="ECO:0000313" key="2">
    <source>
        <dbReference type="Proteomes" id="UP000029385"/>
    </source>
</evidence>
<dbReference type="STRING" id="1121015.GCA_000420545_02171"/>
<keyword evidence="2" id="KW-1185">Reference proteome</keyword>
<dbReference type="RefSeq" id="WP_022969781.1">
    <property type="nucleotide sequence ID" value="NZ_ATVD01000004.1"/>
</dbReference>
<dbReference type="EMBL" id="AVCI01000014">
    <property type="protein sequence ID" value="KFN42193.1"/>
    <property type="molecule type" value="Genomic_DNA"/>
</dbReference>
<dbReference type="Pfam" id="PF13738">
    <property type="entry name" value="Pyr_redox_3"/>
    <property type="match status" value="1"/>
</dbReference>
<accession>A0A091APU1</accession>
<proteinExistence type="predicted"/>
<dbReference type="InterPro" id="IPR051209">
    <property type="entry name" value="FAD-bind_Monooxygenase_sf"/>
</dbReference>
<evidence type="ECO:0000313" key="1">
    <source>
        <dbReference type="EMBL" id="KFN42193.1"/>
    </source>
</evidence>
<dbReference type="PANTHER" id="PTHR42877:SF4">
    <property type="entry name" value="FAD_NAD(P)-BINDING DOMAIN-CONTAINING PROTEIN-RELATED"/>
    <property type="match status" value="1"/>
</dbReference>
<dbReference type="PANTHER" id="PTHR42877">
    <property type="entry name" value="L-ORNITHINE N(5)-MONOOXYGENASE-RELATED"/>
    <property type="match status" value="1"/>
</dbReference>
<dbReference type="eggNOG" id="COG2072">
    <property type="taxonomic scope" value="Bacteria"/>
</dbReference>
<dbReference type="AlphaFoldDB" id="A0A091APU1"/>
<dbReference type="Proteomes" id="UP000029385">
    <property type="component" value="Unassembled WGS sequence"/>
</dbReference>
<gene>
    <name evidence="1" type="ORF">N789_14495</name>
</gene>
<dbReference type="PRINTS" id="PR00469">
    <property type="entry name" value="PNDRDTASEII"/>
</dbReference>
<dbReference type="OrthoDB" id="312624at2"/>
<organism evidence="1 2">
    <name type="scientific">Arenimonas oryziterrae DSM 21050 = YC6267</name>
    <dbReference type="NCBI Taxonomy" id="1121015"/>
    <lineage>
        <taxon>Bacteria</taxon>
        <taxon>Pseudomonadati</taxon>
        <taxon>Pseudomonadota</taxon>
        <taxon>Gammaproteobacteria</taxon>
        <taxon>Lysobacterales</taxon>
        <taxon>Lysobacteraceae</taxon>
        <taxon>Arenimonas</taxon>
    </lineage>
</organism>
<protein>
    <recommendedName>
        <fullName evidence="3">Monooxygenase</fullName>
    </recommendedName>
</protein>
<comment type="caution">
    <text evidence="1">The sequence shown here is derived from an EMBL/GenBank/DDBJ whole genome shotgun (WGS) entry which is preliminary data.</text>
</comment>
<dbReference type="PATRIC" id="fig|1121015.4.peg.2362"/>
<evidence type="ECO:0008006" key="3">
    <source>
        <dbReference type="Google" id="ProtNLM"/>
    </source>
</evidence>
<dbReference type="Gene3D" id="3.50.50.60">
    <property type="entry name" value="FAD/NAD(P)-binding domain"/>
    <property type="match status" value="2"/>
</dbReference>
<sequence>MKTCEALIIGSGFGGQCAAIHLLRQGIRDFLILERRDFPGGTWCQNRYPGAAVDVQSPLYSIAGEPYPWTQMFAEQDELEAYTRYLLDKYQLHERIRLNTRVVGARWDAGSATWDVQSEDQSVFRAPILINATGPLSSPVTPDFPGRERFLGKSFHTNHWDRHFDVRDQRVAIIGSGASAAQVIPAIAPAVRHLHVFQRTPHWVLPRPDRKFGRFARALLRIRPIYRTVRTAIYWGLESRVLGFKYSRRLLDLVARRQAERLLRRSVADPGLREKLTPAYTIGCKRILLSSTLYPALTRANVSLHSREQGIRAINETGILTDDGQQIDVDLIVYSTGYDATDGVISYPVTGTDGRRLSETWKEFPRAYLGTCVPGFPNLFIVTGPNTGIGHTSALFIIESQMIYVMKCIAWLKREKRRAIEVTPEAEADYTKMIHTEMAGTVWKTGGCHSWYLSKSGHVVAMFPGFSFSYRRLARNFRPEHHRLV</sequence>